<keyword evidence="5 20" id="KW-0132">Cell division</keyword>
<evidence type="ECO:0000256" key="14">
    <source>
        <dbReference type="ARBA" id="ARBA00024784"/>
    </source>
</evidence>
<evidence type="ECO:0000256" key="8">
    <source>
        <dbReference type="ARBA" id="ARBA00022829"/>
    </source>
</evidence>
<evidence type="ECO:0000256" key="13">
    <source>
        <dbReference type="ARBA" id="ARBA00023306"/>
    </source>
</evidence>
<dbReference type="Pfam" id="PF01580">
    <property type="entry name" value="FtsK_SpoIIIE"/>
    <property type="match status" value="1"/>
</dbReference>
<dbReference type="InterPro" id="IPR025199">
    <property type="entry name" value="FtsK_4TM"/>
</dbReference>
<organism evidence="20 21">
    <name type="scientific">Halorhodospira halochloris</name>
    <name type="common">Ectothiorhodospira halochloris</name>
    <dbReference type="NCBI Taxonomy" id="1052"/>
    <lineage>
        <taxon>Bacteria</taxon>
        <taxon>Pseudomonadati</taxon>
        <taxon>Pseudomonadota</taxon>
        <taxon>Gammaproteobacteria</taxon>
        <taxon>Chromatiales</taxon>
        <taxon>Ectothiorhodospiraceae</taxon>
        <taxon>Halorhodospira</taxon>
    </lineage>
</organism>
<dbReference type="InterPro" id="IPR027417">
    <property type="entry name" value="P-loop_NTPase"/>
</dbReference>
<keyword evidence="12 18" id="KW-0472">Membrane</keyword>
<comment type="subunit">
    <text evidence="15">Homohexamer. Forms a ring that surrounds DNA.</text>
</comment>
<dbReference type="SMART" id="SM00843">
    <property type="entry name" value="Ftsk_gamma"/>
    <property type="match status" value="1"/>
</dbReference>
<evidence type="ECO:0000256" key="7">
    <source>
        <dbReference type="ARBA" id="ARBA00022741"/>
    </source>
</evidence>
<dbReference type="GO" id="GO:0051301">
    <property type="term" value="P:cell division"/>
    <property type="evidence" value="ECO:0007669"/>
    <property type="project" value="UniProtKB-KW"/>
</dbReference>
<evidence type="ECO:0000256" key="9">
    <source>
        <dbReference type="ARBA" id="ARBA00022840"/>
    </source>
</evidence>
<proteinExistence type="inferred from homology"/>
<protein>
    <recommendedName>
        <fullName evidence="3">DNA translocase FtsK</fullName>
    </recommendedName>
</protein>
<feature type="transmembrane region" description="Helical" evidence="18">
    <location>
        <begin position="65"/>
        <end position="91"/>
    </location>
</feature>
<dbReference type="FunFam" id="3.40.50.300:FF:000209">
    <property type="entry name" value="Cell division protein FtsK"/>
    <property type="match status" value="1"/>
</dbReference>
<dbReference type="EMBL" id="AP017372">
    <property type="protein sequence ID" value="BAU57517.2"/>
    <property type="molecule type" value="Genomic_DNA"/>
</dbReference>
<keyword evidence="21" id="KW-1185">Reference proteome</keyword>
<comment type="function">
    <text evidence="14">Essential cell division protein that coordinates cell division and chromosome segregation. The N-terminus is involved in assembly of the cell-division machinery. The C-terminus functions as a DNA motor that moves dsDNA in an ATP-dependent manner towards the dif recombination site, which is located within the replication terminus region. Translocation stops specifically at Xer-dif sites, where FtsK interacts with the Xer recombinase, allowing activation of chromosome unlinking by recombination. FtsK orienting polar sequences (KOPS) guide the direction of DNA translocation. FtsK can remove proteins from DNA as it translocates, but translocation stops specifically at XerCD-dif site, thereby preventing removal of XerC and XerD from dif.</text>
</comment>
<dbReference type="SMART" id="SM00382">
    <property type="entry name" value="AAA"/>
    <property type="match status" value="1"/>
</dbReference>
<evidence type="ECO:0000256" key="4">
    <source>
        <dbReference type="ARBA" id="ARBA00022475"/>
    </source>
</evidence>
<dbReference type="Gene3D" id="3.40.50.300">
    <property type="entry name" value="P-loop containing nucleotide triphosphate hydrolases"/>
    <property type="match status" value="1"/>
</dbReference>
<dbReference type="Pfam" id="PF13491">
    <property type="entry name" value="FtsK_4TM"/>
    <property type="match status" value="1"/>
</dbReference>
<feature type="transmembrane region" description="Helical" evidence="18">
    <location>
        <begin position="112"/>
        <end position="134"/>
    </location>
</feature>
<evidence type="ECO:0000256" key="17">
    <source>
        <dbReference type="SAM" id="MobiDB-lite"/>
    </source>
</evidence>
<dbReference type="KEGG" id="hhk:HH1059_08240"/>
<evidence type="ECO:0000256" key="1">
    <source>
        <dbReference type="ARBA" id="ARBA00004651"/>
    </source>
</evidence>
<dbReference type="InterPro" id="IPR002543">
    <property type="entry name" value="FtsK_dom"/>
</dbReference>
<dbReference type="InterPro" id="IPR018541">
    <property type="entry name" value="Ftsk_gamma"/>
</dbReference>
<dbReference type="InterPro" id="IPR050206">
    <property type="entry name" value="FtsK/SpoIIIE/SftA"/>
</dbReference>
<dbReference type="InterPro" id="IPR036390">
    <property type="entry name" value="WH_DNA-bd_sf"/>
</dbReference>
<dbReference type="PANTHER" id="PTHR22683">
    <property type="entry name" value="SPORULATION PROTEIN RELATED"/>
    <property type="match status" value="1"/>
</dbReference>
<dbReference type="RefSeq" id="WP_274521802.1">
    <property type="nucleotide sequence ID" value="NZ_AP017372.2"/>
</dbReference>
<keyword evidence="7 16" id="KW-0547">Nucleotide-binding</keyword>
<dbReference type="Pfam" id="PF09397">
    <property type="entry name" value="FtsK_gamma"/>
    <property type="match status" value="1"/>
</dbReference>
<feature type="transmembrane region" description="Helical" evidence="18">
    <location>
        <begin position="154"/>
        <end position="187"/>
    </location>
</feature>
<dbReference type="PROSITE" id="PS50901">
    <property type="entry name" value="FTSK"/>
    <property type="match status" value="1"/>
</dbReference>
<dbReference type="Gene3D" id="1.10.10.10">
    <property type="entry name" value="Winged helix-like DNA-binding domain superfamily/Winged helix DNA-binding domain"/>
    <property type="match status" value="1"/>
</dbReference>
<feature type="region of interest" description="Disordered" evidence="17">
    <location>
        <begin position="268"/>
        <end position="349"/>
    </location>
</feature>
<feature type="region of interest" description="Disordered" evidence="17">
    <location>
        <begin position="817"/>
        <end position="837"/>
    </location>
</feature>
<evidence type="ECO:0000313" key="20">
    <source>
        <dbReference type="EMBL" id="BAU57517.2"/>
    </source>
</evidence>
<evidence type="ECO:0000256" key="16">
    <source>
        <dbReference type="PROSITE-ProRule" id="PRU00289"/>
    </source>
</evidence>
<feature type="transmembrane region" description="Helical" evidence="18">
    <location>
        <begin position="26"/>
        <end position="45"/>
    </location>
</feature>
<keyword evidence="10 18" id="KW-1133">Transmembrane helix</keyword>
<evidence type="ECO:0000256" key="6">
    <source>
        <dbReference type="ARBA" id="ARBA00022692"/>
    </source>
</evidence>
<feature type="binding site" evidence="16">
    <location>
        <begin position="482"/>
        <end position="489"/>
    </location>
    <ligand>
        <name>ATP</name>
        <dbReference type="ChEBI" id="CHEBI:30616"/>
    </ligand>
</feature>
<evidence type="ECO:0000256" key="10">
    <source>
        <dbReference type="ARBA" id="ARBA00022989"/>
    </source>
</evidence>
<evidence type="ECO:0000256" key="15">
    <source>
        <dbReference type="ARBA" id="ARBA00025923"/>
    </source>
</evidence>
<dbReference type="GO" id="GO:0003677">
    <property type="term" value="F:DNA binding"/>
    <property type="evidence" value="ECO:0007669"/>
    <property type="project" value="UniProtKB-KW"/>
</dbReference>
<sequence length="837" mass="89628">MSSEQDPNLNDSRLLGHQLSRRLREAGMVVFIAVGAFMLLALWSYEPGDLSWYEIHFEKQAKNLGGIAGAAFADGAFVLLGYLAYLLPLFMGWAAFRLFRRLDEGLLDPKLLWIRLGGAFLALLSGAALAGLLLVGDGLPEGAGGVTGQIVADYLRGALGFTGAALIAGALFLSGLTLSIGLSWLAVAEWVGKWTISLCRGFWHLVSKKLFAALLGRLRRLREARSGGGLLARDDDSYSRKALPWLSSDRSESADQSGSGEDDLIAEYENAGTPNKSKTARAVSSRQRQDTEAEVITAGSRSTNEGGGAGGKSSKKGKGKKSSAKSSPSPTPAVELLDPPPQNSGGYSQEVLDSMSAMLEQKLLDFGVEVKVESVQPGPVITRFELLPAAGVKVSRISNLAKDLARSMSVISVRVVEVIPGKTTVGLEIPNEKRQIIGLSEMIRAKQFTNSKAALTVALGKDIGGNPVTADLAKMPHLLVAGTTGSGKSVGVNAMILSLLYRNTAERVKLIMVDPKMLELSVYDGIPHLLAPVVTDMNDAANALRWCVAEMERRYRLMAALGVRNLEGFNEKVRKARSAGEPLLDPLFDSKDPNQASLEEEIPQAPELDELPYIVVIVDELADMMMIVGKKVEELIARLAQKARAAGLHLILATQRPSVDVITGLIKANIPTRIAFQVSSRVDSRTILDQQGAEALLGHGDMLYVPPGSGMPQRVHGAFVSDDEVHRVVEHLKQLGEPEYVEGVLSETAETMPIPGIPGEGEGGSRGDAGEADPLYDQAVRVVTETRRASISGVQRRLKIGYNRAARLVEEMEAAGVVGPLQSNGSREVLAPPPPPD</sequence>
<dbReference type="CDD" id="cd01127">
    <property type="entry name" value="TrwB_TraG_TraD_VirD4"/>
    <property type="match status" value="1"/>
</dbReference>
<dbReference type="GO" id="GO:0007059">
    <property type="term" value="P:chromosome segregation"/>
    <property type="evidence" value="ECO:0007669"/>
    <property type="project" value="UniProtKB-KW"/>
</dbReference>
<dbReference type="Gene3D" id="3.30.980.40">
    <property type="match status" value="1"/>
</dbReference>
<keyword evidence="6 18" id="KW-0812">Transmembrane</keyword>
<evidence type="ECO:0000256" key="12">
    <source>
        <dbReference type="ARBA" id="ARBA00023136"/>
    </source>
</evidence>
<keyword evidence="8" id="KW-0159">Chromosome partition</keyword>
<evidence type="ECO:0000256" key="3">
    <source>
        <dbReference type="ARBA" id="ARBA00020887"/>
    </source>
</evidence>
<keyword evidence="4" id="KW-1003">Cell membrane</keyword>
<evidence type="ECO:0000256" key="11">
    <source>
        <dbReference type="ARBA" id="ARBA00023125"/>
    </source>
</evidence>
<feature type="domain" description="FtsK" evidence="19">
    <location>
        <begin position="465"/>
        <end position="685"/>
    </location>
</feature>
<dbReference type="GO" id="GO:0005886">
    <property type="term" value="C:plasma membrane"/>
    <property type="evidence" value="ECO:0007669"/>
    <property type="project" value="UniProtKB-SubCell"/>
</dbReference>
<dbReference type="InterPro" id="IPR003593">
    <property type="entry name" value="AAA+_ATPase"/>
</dbReference>
<gene>
    <name evidence="20" type="primary">ftsK</name>
    <name evidence="20" type="ORF">HH1059_08240</name>
</gene>
<evidence type="ECO:0000259" key="19">
    <source>
        <dbReference type="PROSITE" id="PS50901"/>
    </source>
</evidence>
<dbReference type="Pfam" id="PF17854">
    <property type="entry name" value="FtsK_alpha"/>
    <property type="match status" value="1"/>
</dbReference>
<evidence type="ECO:0000256" key="2">
    <source>
        <dbReference type="ARBA" id="ARBA00006474"/>
    </source>
</evidence>
<dbReference type="AlphaFoldDB" id="A0A0X8X8H4"/>
<feature type="region of interest" description="Disordered" evidence="17">
    <location>
        <begin position="751"/>
        <end position="772"/>
    </location>
</feature>
<comment type="subcellular location">
    <subcellularLocation>
        <location evidence="1">Cell membrane</location>
        <topology evidence="1">Multi-pass membrane protein</topology>
    </subcellularLocation>
</comment>
<keyword evidence="11" id="KW-0238">DNA-binding</keyword>
<evidence type="ECO:0000256" key="5">
    <source>
        <dbReference type="ARBA" id="ARBA00022618"/>
    </source>
</evidence>
<comment type="similarity">
    <text evidence="2">Belongs to the FtsK/SpoIIIE/SftA family.</text>
</comment>
<feature type="compositionally biased region" description="Basic residues" evidence="17">
    <location>
        <begin position="313"/>
        <end position="323"/>
    </location>
</feature>
<dbReference type="GO" id="GO:0005524">
    <property type="term" value="F:ATP binding"/>
    <property type="evidence" value="ECO:0007669"/>
    <property type="project" value="UniProtKB-UniRule"/>
</dbReference>
<dbReference type="SUPFAM" id="SSF52540">
    <property type="entry name" value="P-loop containing nucleoside triphosphate hydrolases"/>
    <property type="match status" value="1"/>
</dbReference>
<dbReference type="Proteomes" id="UP000218890">
    <property type="component" value="Chromosome"/>
</dbReference>
<dbReference type="InterPro" id="IPR041027">
    <property type="entry name" value="FtsK_alpha"/>
</dbReference>
<accession>A0A0X8X8H4</accession>
<keyword evidence="13" id="KW-0131">Cell cycle</keyword>
<dbReference type="SUPFAM" id="SSF46785">
    <property type="entry name" value="Winged helix' DNA-binding domain"/>
    <property type="match status" value="1"/>
</dbReference>
<dbReference type="InterPro" id="IPR036388">
    <property type="entry name" value="WH-like_DNA-bd_sf"/>
</dbReference>
<feature type="compositionally biased region" description="Polar residues" evidence="17">
    <location>
        <begin position="272"/>
        <end position="286"/>
    </location>
</feature>
<name>A0A0X8X8H4_HALHR</name>
<reference evidence="20" key="1">
    <citation type="submission" date="2016-02" db="EMBL/GenBank/DDBJ databases">
        <title>Halorhodospira halochloris DSM-1059 complete genome, version 2.</title>
        <authorList>
            <person name="Tsukatani Y."/>
        </authorList>
    </citation>
    <scope>NUCLEOTIDE SEQUENCE</scope>
    <source>
        <strain evidence="20">DSM 1059</strain>
    </source>
</reference>
<keyword evidence="9 16" id="KW-0067">ATP-binding</keyword>
<evidence type="ECO:0000256" key="18">
    <source>
        <dbReference type="SAM" id="Phobius"/>
    </source>
</evidence>
<evidence type="ECO:0000313" key="21">
    <source>
        <dbReference type="Proteomes" id="UP000218890"/>
    </source>
</evidence>
<dbReference type="PANTHER" id="PTHR22683:SF41">
    <property type="entry name" value="DNA TRANSLOCASE FTSK"/>
    <property type="match status" value="1"/>
</dbReference>